<keyword evidence="3" id="KW-1185">Reference proteome</keyword>
<evidence type="ECO:0000313" key="2">
    <source>
        <dbReference type="EMBL" id="MDI5961662.1"/>
    </source>
</evidence>
<organism evidence="2 3">
    <name type="scientific">Streptantibioticus silvisoli</name>
    <dbReference type="NCBI Taxonomy" id="2705255"/>
    <lineage>
        <taxon>Bacteria</taxon>
        <taxon>Bacillati</taxon>
        <taxon>Actinomycetota</taxon>
        <taxon>Actinomycetes</taxon>
        <taxon>Kitasatosporales</taxon>
        <taxon>Streptomycetaceae</taxon>
        <taxon>Streptantibioticus</taxon>
    </lineage>
</organism>
<dbReference type="RefSeq" id="WP_271322860.1">
    <property type="nucleotide sequence ID" value="NZ_JAAGKO020000002.1"/>
</dbReference>
<gene>
    <name evidence="2" type="ORF">POF43_002810</name>
</gene>
<evidence type="ECO:0000313" key="3">
    <source>
        <dbReference type="Proteomes" id="UP001156398"/>
    </source>
</evidence>
<name>A0ABT6VT62_9ACTN</name>
<evidence type="ECO:0008006" key="4">
    <source>
        <dbReference type="Google" id="ProtNLM"/>
    </source>
</evidence>
<accession>A0ABT6VT62</accession>
<dbReference type="Proteomes" id="UP001156398">
    <property type="component" value="Unassembled WGS sequence"/>
</dbReference>
<protein>
    <recommendedName>
        <fullName evidence="4">DNA-directed RNA polymerase specialized sigma24 family protein</fullName>
    </recommendedName>
</protein>
<feature type="region of interest" description="Disordered" evidence="1">
    <location>
        <begin position="413"/>
        <end position="439"/>
    </location>
</feature>
<comment type="caution">
    <text evidence="2">The sequence shown here is derived from an EMBL/GenBank/DDBJ whole genome shotgun (WGS) entry which is preliminary data.</text>
</comment>
<dbReference type="EMBL" id="JAAGKO020000002">
    <property type="protein sequence ID" value="MDI5961662.1"/>
    <property type="molecule type" value="Genomic_DNA"/>
</dbReference>
<evidence type="ECO:0000256" key="1">
    <source>
        <dbReference type="SAM" id="MobiDB-lite"/>
    </source>
</evidence>
<reference evidence="2 3" key="1">
    <citation type="submission" date="2023-05" db="EMBL/GenBank/DDBJ databases">
        <title>Streptantibioticus silvisoli sp. nov., acidotolerant actinomycetes 1 from pine litter.</title>
        <authorList>
            <person name="Swiecimska M."/>
            <person name="Golinska P."/>
            <person name="Sangal V."/>
            <person name="Wachnowicz B."/>
            <person name="Goodfellow M."/>
        </authorList>
    </citation>
    <scope>NUCLEOTIDE SEQUENCE [LARGE SCALE GENOMIC DNA]</scope>
    <source>
        <strain evidence="2 3">SL54</strain>
    </source>
</reference>
<sequence length="653" mass="65867">MDTQTPPRANGGTRRAGQVEVDEAEAALVEHYARLVRIAYVTLPATLSRHRRVMLAHRVVQRALPRRRTRGPANPAGAPPAYALVRTAAVRGALEHGRARDGWRRPAGRVADAVPLPPLAVGLRLFPRSGGAGELALERALSDLTAPARAAFALLGVDRLAQDVAAEVLADAGVEAPRRAVRDAVEAARGTDARLLASGEFDPCVLLAGPPDLLRRRQHVRAAVATAAALAVAVTLLAAPGGGGAGTGAAGSPGSPAASVLDPASVLRGSATAWRRSDRLGFAAWPARGARTSDAALLGRALTTWGAPGRAVRVSASVGTVRTPPAEPPRLLFAGDVDGAAVVLFYDGVRLVRYAEPLSGTGPVALDFARADGATGASASAVLLDRSDGNARYLTAPWVAGVSLRNLLTPGTAAQPVRTGSDGVTDPVPTPAADAGCGAQAASAPAAGWPAVVLAPRPGVPGGHPMVLTDLGDLTPVHLTYAAGAGARQGEASGAAGLAAWAHSSCELAVLRGTGVRTTGAWDFAQQTLPDGAGVARWLCTRADLWSGDDHVLVQFLPPGSAPAAPAAVSAATTSTAACGPMTPAVLSGVLWKSPAGRWFLVAAGSPEVASLAVSGGLRYAAPGRTAIVPAASGSKATLSARLTDGTALAALK</sequence>
<proteinExistence type="predicted"/>